<evidence type="ECO:0000259" key="8">
    <source>
        <dbReference type="Pfam" id="PF01323"/>
    </source>
</evidence>
<dbReference type="GO" id="GO:0016491">
    <property type="term" value="F:oxidoreductase activity"/>
    <property type="evidence" value="ECO:0007669"/>
    <property type="project" value="InterPro"/>
</dbReference>
<dbReference type="CDD" id="cd03019">
    <property type="entry name" value="DsbA_DsbA"/>
    <property type="match status" value="1"/>
</dbReference>
<keyword evidence="3 5" id="KW-1015">Disulfide bond</keyword>
<sequence>MTKGFVTYAFFLLTLAFQPVQANTDMGIVEGVEYKKVPNPQSIAPHKKSVVEVFYYGCSHCYNLEPSLHKWLETKPKDVHFERMPAVLNNPNWVFMARVYYTAKLLGIETQFHNRYFDAIQRDRKPIFNVDALAKFVEPMGVKPEDYKKMFNSFQVNSAIAKAKQKTQDYGIDGVPAVIVNGKYLTDVPMASSREGLWKVVNTLVNK</sequence>
<comment type="subcellular location">
    <subcellularLocation>
        <location evidence="5">Periplasm</location>
    </subcellularLocation>
</comment>
<dbReference type="RefSeq" id="WP_128384095.1">
    <property type="nucleotide sequence ID" value="NZ_CP035033.1"/>
</dbReference>
<keyword evidence="2 7" id="KW-0732">Signal</keyword>
<feature type="domain" description="DSBA-like thioredoxin" evidence="8">
    <location>
        <begin position="50"/>
        <end position="186"/>
    </location>
</feature>
<dbReference type="AlphaFoldDB" id="A0A451G458"/>
<name>A0A451G458_9GAMM</name>
<dbReference type="InterPro" id="IPR001853">
    <property type="entry name" value="DSBA-like_thioredoxin_dom"/>
</dbReference>
<dbReference type="Pfam" id="PF01323">
    <property type="entry name" value="DSBA"/>
    <property type="match status" value="1"/>
</dbReference>
<dbReference type="InterPro" id="IPR023205">
    <property type="entry name" value="DsbA/DsbL"/>
</dbReference>
<gene>
    <name evidence="9" type="ORF">EPV75_00430</name>
</gene>
<evidence type="ECO:0000256" key="5">
    <source>
        <dbReference type="PIRNR" id="PIRNR001488"/>
    </source>
</evidence>
<dbReference type="InterPro" id="IPR036249">
    <property type="entry name" value="Thioredoxin-like_sf"/>
</dbReference>
<feature type="signal peptide" evidence="7">
    <location>
        <begin position="1"/>
        <end position="22"/>
    </location>
</feature>
<evidence type="ECO:0000256" key="1">
    <source>
        <dbReference type="ARBA" id="ARBA00005791"/>
    </source>
</evidence>
<dbReference type="SUPFAM" id="SSF52833">
    <property type="entry name" value="Thioredoxin-like"/>
    <property type="match status" value="1"/>
</dbReference>
<evidence type="ECO:0000256" key="4">
    <source>
        <dbReference type="ARBA" id="ARBA00023284"/>
    </source>
</evidence>
<comment type="similarity">
    <text evidence="1">Belongs to the thioredoxin family. DsbA subfamily.</text>
</comment>
<evidence type="ECO:0000256" key="7">
    <source>
        <dbReference type="SAM" id="SignalP"/>
    </source>
</evidence>
<keyword evidence="5" id="KW-0574">Periplasm</keyword>
<dbReference type="Gene3D" id="3.40.30.10">
    <property type="entry name" value="Glutaredoxin"/>
    <property type="match status" value="1"/>
</dbReference>
<evidence type="ECO:0000256" key="3">
    <source>
        <dbReference type="ARBA" id="ARBA00023157"/>
    </source>
</evidence>
<feature type="disulfide bond" description="Redox-active" evidence="6">
    <location>
        <begin position="58"/>
        <end position="61"/>
    </location>
</feature>
<keyword evidence="4" id="KW-0676">Redox-active center</keyword>
<evidence type="ECO:0000313" key="10">
    <source>
        <dbReference type="Proteomes" id="UP000285478"/>
    </source>
</evidence>
<evidence type="ECO:0000313" key="9">
    <source>
        <dbReference type="EMBL" id="QAB14244.1"/>
    </source>
</evidence>
<dbReference type="Proteomes" id="UP000285478">
    <property type="component" value="Chromosome"/>
</dbReference>
<accession>A0A451G458</accession>
<protein>
    <recommendedName>
        <fullName evidence="5">Thiol:disulfide interchange protein</fullName>
    </recommendedName>
</protein>
<keyword evidence="10" id="KW-1185">Reference proteome</keyword>
<feature type="chain" id="PRO_5019003068" description="Thiol:disulfide interchange protein" evidence="7">
    <location>
        <begin position="23"/>
        <end position="207"/>
    </location>
</feature>
<reference evidence="9 10" key="1">
    <citation type="journal article" date="2018" name="Environ. Microbiol.">
        <title>Genomes of ubiquitous marine and hypersaline Hydrogenovibrio, Thiomicrorhabdus and Thiomicrospira spp. encode a diversity of mechanisms to sustain chemolithoautotrophy in heterogeneous environments.</title>
        <authorList>
            <person name="Scott K.M."/>
            <person name="Williams J."/>
            <person name="Porter C.M.B."/>
            <person name="Russel S."/>
            <person name="Harmer T.L."/>
            <person name="Paul J.H."/>
            <person name="Antonen K.M."/>
            <person name="Bridges M.K."/>
            <person name="Camper G.J."/>
            <person name="Campla C.K."/>
            <person name="Casella L.G."/>
            <person name="Chase E."/>
            <person name="Conrad J.W."/>
            <person name="Cruz M.C."/>
            <person name="Dunlap D.S."/>
            <person name="Duran L."/>
            <person name="Fahsbender E.M."/>
            <person name="Goldsmith D.B."/>
            <person name="Keeley R.F."/>
            <person name="Kondoff M.R."/>
            <person name="Kussy B.I."/>
            <person name="Lane M.K."/>
            <person name="Lawler S."/>
            <person name="Leigh B.A."/>
            <person name="Lewis C."/>
            <person name="Lostal L.M."/>
            <person name="Marking D."/>
            <person name="Mancera P.A."/>
            <person name="McClenthan E.C."/>
            <person name="McIntyre E.A."/>
            <person name="Mine J.A."/>
            <person name="Modi S."/>
            <person name="Moore B.D."/>
            <person name="Morgan W.A."/>
            <person name="Nelson K.M."/>
            <person name="Nguyen K.N."/>
            <person name="Ogburn N."/>
            <person name="Parrino D.G."/>
            <person name="Pedapudi A.D."/>
            <person name="Pelham R.P."/>
            <person name="Preece A.M."/>
            <person name="Rampersad E.A."/>
            <person name="Richardson J.C."/>
            <person name="Rodgers C.M."/>
            <person name="Schaffer B.L."/>
            <person name="Sheridan N.E."/>
            <person name="Solone M.R."/>
            <person name="Staley Z.R."/>
            <person name="Tabuchi M."/>
            <person name="Waide R.J."/>
            <person name="Wanjugi P.W."/>
            <person name="Young S."/>
            <person name="Clum A."/>
            <person name="Daum C."/>
            <person name="Huntemann M."/>
            <person name="Ivanova N."/>
            <person name="Kyrpides N."/>
            <person name="Mikhailova N."/>
            <person name="Palaniappan K."/>
            <person name="Pillay M."/>
            <person name="Reddy T.B.K."/>
            <person name="Shapiro N."/>
            <person name="Stamatis D."/>
            <person name="Varghese N."/>
            <person name="Woyke T."/>
            <person name="Boden R."/>
            <person name="Freyermuth S.K."/>
            <person name="Kerfeld C.A."/>
        </authorList>
    </citation>
    <scope>NUCLEOTIDE SEQUENCE [LARGE SCALE GENOMIC DNA]</scope>
    <source>
        <strain evidence="9 10">JR-2</strain>
    </source>
</reference>
<organism evidence="9 10">
    <name type="scientific">Hydrogenovibrio thermophilus</name>
    <dbReference type="NCBI Taxonomy" id="265883"/>
    <lineage>
        <taxon>Bacteria</taxon>
        <taxon>Pseudomonadati</taxon>
        <taxon>Pseudomonadota</taxon>
        <taxon>Gammaproteobacteria</taxon>
        <taxon>Thiotrichales</taxon>
        <taxon>Piscirickettsiaceae</taxon>
        <taxon>Hydrogenovibrio</taxon>
    </lineage>
</organism>
<dbReference type="PANTHER" id="PTHR35891">
    <property type="entry name" value="THIOL:DISULFIDE INTERCHANGE PROTEIN DSBA"/>
    <property type="match status" value="1"/>
</dbReference>
<dbReference type="EMBL" id="CP035033">
    <property type="protein sequence ID" value="QAB14244.1"/>
    <property type="molecule type" value="Genomic_DNA"/>
</dbReference>
<dbReference type="PIRSF" id="PIRSF001488">
    <property type="entry name" value="Tdi_protein"/>
    <property type="match status" value="1"/>
</dbReference>
<proteinExistence type="inferred from homology"/>
<dbReference type="KEGG" id="htr:EPV75_00430"/>
<dbReference type="InterPro" id="IPR050824">
    <property type="entry name" value="Thiol_disulfide_DsbA"/>
</dbReference>
<evidence type="ECO:0000256" key="2">
    <source>
        <dbReference type="ARBA" id="ARBA00022729"/>
    </source>
</evidence>
<evidence type="ECO:0000256" key="6">
    <source>
        <dbReference type="PIRSR" id="PIRSR001488-1"/>
    </source>
</evidence>
<dbReference type="PANTHER" id="PTHR35891:SF2">
    <property type="entry name" value="THIOL:DISULFIDE INTERCHANGE PROTEIN DSBA"/>
    <property type="match status" value="1"/>
</dbReference>
<dbReference type="GO" id="GO:0042597">
    <property type="term" value="C:periplasmic space"/>
    <property type="evidence" value="ECO:0007669"/>
    <property type="project" value="UniProtKB-SubCell"/>
</dbReference>